<name>A0ABX1RZ27_9FLAO</name>
<organism evidence="2 3">
    <name type="scientific">Flavivirga algicola</name>
    <dbReference type="NCBI Taxonomy" id="2729136"/>
    <lineage>
        <taxon>Bacteria</taxon>
        <taxon>Pseudomonadati</taxon>
        <taxon>Bacteroidota</taxon>
        <taxon>Flavobacteriia</taxon>
        <taxon>Flavobacteriales</taxon>
        <taxon>Flavobacteriaceae</taxon>
        <taxon>Flavivirga</taxon>
    </lineage>
</organism>
<proteinExistence type="predicted"/>
<dbReference type="Proteomes" id="UP000746690">
    <property type="component" value="Unassembled WGS sequence"/>
</dbReference>
<evidence type="ECO:0000313" key="2">
    <source>
        <dbReference type="EMBL" id="NMH88846.1"/>
    </source>
</evidence>
<keyword evidence="1" id="KW-0732">Signal</keyword>
<dbReference type="EMBL" id="JABBHF010000009">
    <property type="protein sequence ID" value="NMH88846.1"/>
    <property type="molecule type" value="Genomic_DNA"/>
</dbReference>
<evidence type="ECO:0000313" key="3">
    <source>
        <dbReference type="Proteomes" id="UP000746690"/>
    </source>
</evidence>
<protein>
    <recommendedName>
        <fullName evidence="4">Lipoprotein</fullName>
    </recommendedName>
</protein>
<reference evidence="2 3" key="1">
    <citation type="submission" date="2020-04" db="EMBL/GenBank/DDBJ databases">
        <title>A Flavivirga sp. nov.</title>
        <authorList>
            <person name="Sun X."/>
        </authorList>
    </citation>
    <scope>NUCLEOTIDE SEQUENCE [LARGE SCALE GENOMIC DNA]</scope>
    <source>
        <strain evidence="2 3">Y03</strain>
    </source>
</reference>
<accession>A0ABX1RZ27</accession>
<keyword evidence="3" id="KW-1185">Reference proteome</keyword>
<evidence type="ECO:0008006" key="4">
    <source>
        <dbReference type="Google" id="ProtNLM"/>
    </source>
</evidence>
<comment type="caution">
    <text evidence="2">The sequence shown here is derived from an EMBL/GenBank/DDBJ whole genome shotgun (WGS) entry which is preliminary data.</text>
</comment>
<feature type="signal peptide" evidence="1">
    <location>
        <begin position="1"/>
        <end position="23"/>
    </location>
</feature>
<evidence type="ECO:0000256" key="1">
    <source>
        <dbReference type="SAM" id="SignalP"/>
    </source>
</evidence>
<dbReference type="RefSeq" id="WP_169675247.1">
    <property type="nucleotide sequence ID" value="NZ_JABBHF010000009.1"/>
</dbReference>
<gene>
    <name evidence="2" type="ORF">HHX25_15135</name>
</gene>
<sequence length="296" mass="31822">MKKNKFMAAIAIATLTLFFISCNDNESVSDNLETSSASEIVALEASVEEVESVADAYSLYAISALEFESNVTGKSDSEKTVPGKRCKDRSGFFPECTEFEEEIVGETVTITVSFPDDCVDRNGDVISGTITVVKSISDTDKTRTVTFSDFTINGHVINGTKTHEYTTENGDGNPQMSGSVDISVETEEGTITKVGTRVVVITSGGDTDIHIDDEKTITGSYTFTDAEGNTKAVEITTALVKPAACKYIAQGVKTYTKNGEVSTLDYGDGTCDNLATLTDADGAVTEIELKRKRRKH</sequence>
<feature type="chain" id="PRO_5046954492" description="Lipoprotein" evidence="1">
    <location>
        <begin position="24"/>
        <end position="296"/>
    </location>
</feature>
<dbReference type="PROSITE" id="PS51257">
    <property type="entry name" value="PROKAR_LIPOPROTEIN"/>
    <property type="match status" value="1"/>
</dbReference>